<dbReference type="Pfam" id="PF19317">
    <property type="entry name" value="Gag_p24_C"/>
    <property type="match status" value="1"/>
</dbReference>
<dbReference type="InterPro" id="IPR050223">
    <property type="entry name" value="D-isomer_2-hydroxyacid_DH"/>
</dbReference>
<organism evidence="7 8">
    <name type="scientific">Galeopterus variegatus</name>
    <name type="common">Malayan flying lemur</name>
    <name type="synonym">Cynocephalus variegatus</name>
    <dbReference type="NCBI Taxonomy" id="482537"/>
    <lineage>
        <taxon>Eukaryota</taxon>
        <taxon>Metazoa</taxon>
        <taxon>Chordata</taxon>
        <taxon>Craniata</taxon>
        <taxon>Vertebrata</taxon>
        <taxon>Euteleostomi</taxon>
        <taxon>Mammalia</taxon>
        <taxon>Eutheria</taxon>
        <taxon>Euarchontoglires</taxon>
        <taxon>Dermoptera</taxon>
        <taxon>Cynocephalidae</taxon>
        <taxon>Galeopterus</taxon>
    </lineage>
</organism>
<dbReference type="Gene3D" id="3.40.50.720">
    <property type="entry name" value="NAD(P)-binding Rossmann-like Domain"/>
    <property type="match status" value="2"/>
</dbReference>
<dbReference type="InterPro" id="IPR006139">
    <property type="entry name" value="D-isomer_2_OHA_DH_cat_dom"/>
</dbReference>
<dbReference type="PANTHER" id="PTHR10996:SF137">
    <property type="entry name" value="GLYOXYLATE REDUCTASE_HYDROXYPYRUVATE REDUCTASE"/>
    <property type="match status" value="1"/>
</dbReference>
<dbReference type="RefSeq" id="XP_008587135.1">
    <property type="nucleotide sequence ID" value="XM_008588913.1"/>
</dbReference>
<feature type="domain" description="Retroviral nucleocapsid Gag protein p24 C-terminal" evidence="6">
    <location>
        <begin position="514"/>
        <end position="583"/>
    </location>
</feature>
<dbReference type="PANTHER" id="PTHR10996">
    <property type="entry name" value="2-HYDROXYACID DEHYDROGENASE-RELATED"/>
    <property type="match status" value="1"/>
</dbReference>
<accession>A0ABM0S2P4</accession>
<dbReference type="InterPro" id="IPR029753">
    <property type="entry name" value="D-isomer_DH_CS"/>
</dbReference>
<dbReference type="CDD" id="cd05301">
    <property type="entry name" value="GDH"/>
    <property type="match status" value="1"/>
</dbReference>
<evidence type="ECO:0000259" key="4">
    <source>
        <dbReference type="Pfam" id="PF00389"/>
    </source>
</evidence>
<evidence type="ECO:0000256" key="2">
    <source>
        <dbReference type="SAM" id="Coils"/>
    </source>
</evidence>
<feature type="domain" description="D-isomer specific 2-hydroxyacid dehydrogenase catalytic" evidence="4">
    <location>
        <begin position="612"/>
        <end position="914"/>
    </location>
</feature>
<reference evidence="8" key="1">
    <citation type="submission" date="2025-08" db="UniProtKB">
        <authorList>
            <consortium name="RefSeq"/>
        </authorList>
    </citation>
    <scope>IDENTIFICATION</scope>
</reference>
<dbReference type="InterPro" id="IPR006140">
    <property type="entry name" value="D-isomer_DH_NAD-bd"/>
</dbReference>
<dbReference type="InterPro" id="IPR036291">
    <property type="entry name" value="NAD(P)-bd_dom_sf"/>
</dbReference>
<dbReference type="SUPFAM" id="SSF51735">
    <property type="entry name" value="NAD(P)-binding Rossmann-fold domains"/>
    <property type="match status" value="1"/>
</dbReference>
<evidence type="ECO:0000256" key="3">
    <source>
        <dbReference type="SAM" id="MobiDB-lite"/>
    </source>
</evidence>
<feature type="coiled-coil region" evidence="2">
    <location>
        <begin position="369"/>
        <end position="402"/>
    </location>
</feature>
<dbReference type="SUPFAM" id="SSF52283">
    <property type="entry name" value="Formate/glycerate dehydrogenase catalytic domain-like"/>
    <property type="match status" value="1"/>
</dbReference>
<dbReference type="Gene3D" id="1.10.1200.30">
    <property type="match status" value="1"/>
</dbReference>
<feature type="domain" description="D-isomer specific 2-hydroxyacid dehydrogenase NAD-binding" evidence="5">
    <location>
        <begin position="705"/>
        <end position="883"/>
    </location>
</feature>
<dbReference type="PROSITE" id="PS00671">
    <property type="entry name" value="D_2_HYDROXYACID_DH_3"/>
    <property type="match status" value="1"/>
</dbReference>
<evidence type="ECO:0000313" key="8">
    <source>
        <dbReference type="RefSeq" id="XP_008587135.1"/>
    </source>
</evidence>
<evidence type="ECO:0000259" key="5">
    <source>
        <dbReference type="Pfam" id="PF02826"/>
    </source>
</evidence>
<dbReference type="InterPro" id="IPR008919">
    <property type="entry name" value="Retrov_capsid_N"/>
</dbReference>
<dbReference type="SUPFAM" id="SSF47353">
    <property type="entry name" value="Retrovirus capsid dimerization domain-like"/>
    <property type="match status" value="1"/>
</dbReference>
<dbReference type="Pfam" id="PF00607">
    <property type="entry name" value="Gag_p24"/>
    <property type="match status" value="1"/>
</dbReference>
<dbReference type="Proteomes" id="UP000694923">
    <property type="component" value="Unplaced"/>
</dbReference>
<keyword evidence="7" id="KW-1185">Reference proteome</keyword>
<sequence>MWLSLANGTGQKRLDRLDLSRGLPYCHSPSYASATTMRRAHPASSPLILGGLHTRRAVRQLADSWGAQLRSAELQGHEKECLLFRTLDLSGCLSLCVTAAMGINTVGVERCEESQEMLRESDGGDSESVSQGVGETEREPWRTQGLAQVPGGFKGASAWDREHRRKRRHDLPHQTCVSSSALYCPLTLSLSLFLEEARACVCQDKPQGAEPLVQDYAHPCYTQLPPGPRLHQNFSSFKDMIQDKDKFPEVSETMVQTEQILKAGSKTDVQVSSPPPDENIHLISLEGDSEQTATPAVKPQMPKKYPVLKLQNKEKPLNSDPSEVDWGDLDTEAAEYHASDDAFLAQPLSHPLPYNLPSAPAVVTVSDPLKNLESKVQQLEKQILLEEKLQVLTTKLQELQTKHMNTTCQTKATGYCPPLNNKLVPPTERAPIHVDQSLFDQLEAFPVSESVDNVGRITRKHDRADKDWGLDMLTGSGDYSSIEEQKNYDPGLFSQIQTAALKAWRRLPAKGDSSASFTGVKQGPEEPFSDFVNWLMTTADRLLGNADANLDYIKQLAFENANPACQVAIRPCKNKTDLQGYIRLCSDIGSSYQQGLAMAAALSGQTGRAALARAADCEVEQWDSDEPIPSEELERGLAGAHGLLCLLSDRVDKRLLDAAGASLKVISTLSVGVDHLALDEIKKRGIRVGYTPDVLTDTTAELAVSLLLTTCRRLPEAIEEVKNGGWTSWKPLWMCGYGLTQSTVGIIGLGRIGQAIARRLKPFGVQRFLYTGRQPRPQEAAEFQAEFVSVPQLAAESDFIIVVCSLTPATKGLCNKDFFEKMKKTAVFVNVSRGDVVNQDDLYQALASGQIAAAGLDVTTPEPLPTNHPLLTLKNCVILPHIGSATYRTRNTMSLLAADNLLAGLRGEPMPSELKL</sequence>
<evidence type="ECO:0000313" key="7">
    <source>
        <dbReference type="Proteomes" id="UP000694923"/>
    </source>
</evidence>
<feature type="region of interest" description="Disordered" evidence="3">
    <location>
        <begin position="115"/>
        <end position="155"/>
    </location>
</feature>
<dbReference type="GeneID" id="103604318"/>
<keyword evidence="2" id="KW-0175">Coiled coil</keyword>
<protein>
    <submittedName>
        <fullName evidence="8">Glyoxylate reductase/hydroxypyruvate reductase</fullName>
    </submittedName>
</protein>
<evidence type="ECO:0000259" key="6">
    <source>
        <dbReference type="Pfam" id="PF19317"/>
    </source>
</evidence>
<dbReference type="Gene3D" id="1.10.375.10">
    <property type="entry name" value="Human Immunodeficiency Virus Type 1 Capsid Protein"/>
    <property type="match status" value="1"/>
</dbReference>
<gene>
    <name evidence="8" type="primary">GRHPR</name>
</gene>
<proteinExistence type="predicted"/>
<dbReference type="SUPFAM" id="SSF47943">
    <property type="entry name" value="Retrovirus capsid protein, N-terminal core domain"/>
    <property type="match status" value="1"/>
</dbReference>
<dbReference type="InterPro" id="IPR045345">
    <property type="entry name" value="Gag_p24_C"/>
</dbReference>
<dbReference type="InterPro" id="IPR008916">
    <property type="entry name" value="Retrov_capsid_C"/>
</dbReference>
<name>A0ABM0S2P4_GALVR</name>
<evidence type="ECO:0000256" key="1">
    <source>
        <dbReference type="ARBA" id="ARBA00023002"/>
    </source>
</evidence>
<dbReference type="Pfam" id="PF02826">
    <property type="entry name" value="2-Hacid_dh_C"/>
    <property type="match status" value="1"/>
</dbReference>
<keyword evidence="1" id="KW-0560">Oxidoreductase</keyword>
<dbReference type="Pfam" id="PF00389">
    <property type="entry name" value="2-Hacid_dh"/>
    <property type="match status" value="1"/>
</dbReference>